<dbReference type="EMBL" id="BMKX01000009">
    <property type="protein sequence ID" value="GGJ69486.1"/>
    <property type="molecule type" value="Genomic_DNA"/>
</dbReference>
<evidence type="ECO:0000313" key="2">
    <source>
        <dbReference type="Proteomes" id="UP000606115"/>
    </source>
</evidence>
<evidence type="ECO:0000313" key="1">
    <source>
        <dbReference type="EMBL" id="GGJ69486.1"/>
    </source>
</evidence>
<gene>
    <name evidence="1" type="ORF">GCM10007173_30280</name>
</gene>
<dbReference type="Proteomes" id="UP000606115">
    <property type="component" value="Unassembled WGS sequence"/>
</dbReference>
<sequence length="53" mass="5996">MAEENSEPPDPATPAGIEVTNRTIGTKTVLVSQVRKFFAQRTNKWDKRLLHLC</sequence>
<protein>
    <submittedName>
        <fullName evidence="1">Uncharacterized protein</fullName>
    </submittedName>
</protein>
<name>A0ABQ2DRV7_9MICC</name>
<comment type="caution">
    <text evidence="1">The sequence shown here is derived from an EMBL/GenBank/DDBJ whole genome shotgun (WGS) entry which is preliminary data.</text>
</comment>
<reference evidence="2" key="1">
    <citation type="journal article" date="2019" name="Int. J. Syst. Evol. Microbiol.">
        <title>The Global Catalogue of Microorganisms (GCM) 10K type strain sequencing project: providing services to taxonomists for standard genome sequencing and annotation.</title>
        <authorList>
            <consortium name="The Broad Institute Genomics Platform"/>
            <consortium name="The Broad Institute Genome Sequencing Center for Infectious Disease"/>
            <person name="Wu L."/>
            <person name="Ma J."/>
        </authorList>
    </citation>
    <scope>NUCLEOTIDE SEQUENCE [LARGE SCALE GENOMIC DNA]</scope>
    <source>
        <strain evidence="2">CGMCC 1.3685</strain>
    </source>
</reference>
<organism evidence="1 2">
    <name type="scientific">Glutamicibacter ardleyensis</name>
    <dbReference type="NCBI Taxonomy" id="225894"/>
    <lineage>
        <taxon>Bacteria</taxon>
        <taxon>Bacillati</taxon>
        <taxon>Actinomycetota</taxon>
        <taxon>Actinomycetes</taxon>
        <taxon>Micrococcales</taxon>
        <taxon>Micrococcaceae</taxon>
        <taxon>Glutamicibacter</taxon>
    </lineage>
</organism>
<keyword evidence="2" id="KW-1185">Reference proteome</keyword>
<accession>A0ABQ2DRV7</accession>
<proteinExistence type="predicted"/>